<comment type="caution">
    <text evidence="1">The sequence shown here is derived from an EMBL/GenBank/DDBJ whole genome shotgun (WGS) entry which is preliminary data.</text>
</comment>
<evidence type="ECO:0000313" key="1">
    <source>
        <dbReference type="EMBL" id="CAD8214061.1"/>
    </source>
</evidence>
<name>A0A8S1YKY3_PAROT</name>
<organism evidence="1 2">
    <name type="scientific">Paramecium octaurelia</name>
    <dbReference type="NCBI Taxonomy" id="43137"/>
    <lineage>
        <taxon>Eukaryota</taxon>
        <taxon>Sar</taxon>
        <taxon>Alveolata</taxon>
        <taxon>Ciliophora</taxon>
        <taxon>Intramacronucleata</taxon>
        <taxon>Oligohymenophorea</taxon>
        <taxon>Peniculida</taxon>
        <taxon>Parameciidae</taxon>
        <taxon>Paramecium</taxon>
    </lineage>
</organism>
<sequence>MISQTNLQLNGKLRDLMFVIRLADKQQTHILVNGLYQEYACRVVERENICKLFCINNSEYLIFKTHHKKNCKYLLMQTMFYFNNTCSLKQIHQLYKVWTQTYQQPFGFQIQYLVHIQDCAHSKYKNLGLVHLDIIIRRRTIQENEKLCNNDCIKMR</sequence>
<evidence type="ECO:0000313" key="2">
    <source>
        <dbReference type="Proteomes" id="UP000683925"/>
    </source>
</evidence>
<dbReference type="AlphaFoldDB" id="A0A8S1YKY3"/>
<reference evidence="1" key="1">
    <citation type="submission" date="2021-01" db="EMBL/GenBank/DDBJ databases">
        <authorList>
            <consortium name="Genoscope - CEA"/>
            <person name="William W."/>
        </authorList>
    </citation>
    <scope>NUCLEOTIDE SEQUENCE</scope>
</reference>
<keyword evidence="2" id="KW-1185">Reference proteome</keyword>
<dbReference type="EMBL" id="CAJJDP010000170">
    <property type="protein sequence ID" value="CAD8214061.1"/>
    <property type="molecule type" value="Genomic_DNA"/>
</dbReference>
<dbReference type="Proteomes" id="UP000683925">
    <property type="component" value="Unassembled WGS sequence"/>
</dbReference>
<protein>
    <submittedName>
        <fullName evidence="1">Uncharacterized protein</fullName>
    </submittedName>
</protein>
<accession>A0A8S1YKY3</accession>
<gene>
    <name evidence="1" type="ORF">POCTA_138.1.T1670036</name>
</gene>
<proteinExistence type="predicted"/>